<dbReference type="eggNOG" id="arCOG02680">
    <property type="taxonomic scope" value="Archaea"/>
</dbReference>
<proteinExistence type="predicted"/>
<evidence type="ECO:0000313" key="3">
    <source>
        <dbReference type="Proteomes" id="UP000005233"/>
    </source>
</evidence>
<accession>H8I695</accession>
<gene>
    <name evidence="2" type="ordered locus">Mtc_2002</name>
</gene>
<reference evidence="2 3" key="1">
    <citation type="journal article" date="2012" name="J. Bacteriol.">
        <title>Complete genome sequence of a thermophilic methanogen, Methanocella conradii HZ254, isolated from Chinese rice field soil.</title>
        <authorList>
            <person name="Lu Z."/>
            <person name="Lu Y."/>
        </authorList>
    </citation>
    <scope>NUCLEOTIDE SEQUENCE [LARGE SCALE GENOMIC DNA]</scope>
    <source>
        <strain evidence="3">DSM 24694 / JCM 17849 / CGMCC 1.5162 / HZ254</strain>
    </source>
</reference>
<dbReference type="InterPro" id="IPR012041">
    <property type="entry name" value="Znf_CPxCG-like"/>
</dbReference>
<evidence type="ECO:0000256" key="1">
    <source>
        <dbReference type="SAM" id="MobiDB-lite"/>
    </source>
</evidence>
<keyword evidence="3" id="KW-1185">Reference proteome</keyword>
<dbReference type="STRING" id="1041930.Mtc_2002"/>
<dbReference type="PIRSF" id="PIRSF015877">
    <property type="entry name" value="UCP015877"/>
    <property type="match status" value="1"/>
</dbReference>
<sequence>MDKIEVVEAACPQCSPEEEVMHTVVKSHLLKCNNCGFIHRLPSKKRKAIKLKVIVSRQDVSSVQEIEVNEDEELHVGDEFVVDVGEEVSGVRVQSLELKTGGRAESAKAGDVRAVWARAIDEVVVKIAVQRREKTESVDYKVNGDYEFTVGDILKVKGHEVRVSAIKVRDGGLYKREGKSARAKDIRRIYSKVLSSERRPAGEGLRASRKKDGKGSEDT</sequence>
<protein>
    <submittedName>
        <fullName evidence="2">Archaeal Zn-finger protein</fullName>
    </submittedName>
</protein>
<dbReference type="RefSeq" id="WP_014406573.1">
    <property type="nucleotide sequence ID" value="NC_017034.1"/>
</dbReference>
<dbReference type="PANTHER" id="PTHR42195:SF1">
    <property type="entry name" value="ZINC FINGER PROTEIN"/>
    <property type="match status" value="1"/>
</dbReference>
<dbReference type="Proteomes" id="UP000005233">
    <property type="component" value="Chromosome"/>
</dbReference>
<dbReference type="OrthoDB" id="23364at2157"/>
<name>H8I695_METCZ</name>
<organism evidence="2 3">
    <name type="scientific">Methanocella conradii (strain DSM 24694 / JCM 17849 / CGMCC 1.5162 / HZ254)</name>
    <dbReference type="NCBI Taxonomy" id="1041930"/>
    <lineage>
        <taxon>Archaea</taxon>
        <taxon>Methanobacteriati</taxon>
        <taxon>Methanobacteriota</taxon>
        <taxon>Stenosarchaea group</taxon>
        <taxon>Methanomicrobia</taxon>
        <taxon>Methanocellales</taxon>
        <taxon>Methanocellaceae</taxon>
        <taxon>Methanocella</taxon>
    </lineage>
</organism>
<dbReference type="EMBL" id="CP003243">
    <property type="protein sequence ID" value="AFD00742.1"/>
    <property type="molecule type" value="Genomic_DNA"/>
</dbReference>
<dbReference type="HOGENOM" id="CLU_110112_0_0_2"/>
<dbReference type="GeneID" id="11972156"/>
<dbReference type="Pfam" id="PF19769">
    <property type="entry name" value="CPxCG_zf"/>
    <property type="match status" value="1"/>
</dbReference>
<feature type="region of interest" description="Disordered" evidence="1">
    <location>
        <begin position="196"/>
        <end position="219"/>
    </location>
</feature>
<dbReference type="KEGG" id="mez:Mtc_2002"/>
<dbReference type="AlphaFoldDB" id="H8I695"/>
<dbReference type="PANTHER" id="PTHR42195">
    <property type="entry name" value="UCP015877 FAMILY PROTEIN"/>
    <property type="match status" value="1"/>
</dbReference>
<evidence type="ECO:0000313" key="2">
    <source>
        <dbReference type="EMBL" id="AFD00742.1"/>
    </source>
</evidence>